<keyword evidence="6" id="KW-1185">Reference proteome</keyword>
<dbReference type="PANTHER" id="PTHR34408:SF1">
    <property type="entry name" value="GLYCOSYL HYDROLASE FAMILY 19 DOMAIN-CONTAINING PROTEIN HI_1415"/>
    <property type="match status" value="1"/>
</dbReference>
<feature type="domain" description="SH3b" evidence="4">
    <location>
        <begin position="173"/>
        <end position="235"/>
    </location>
</feature>
<dbReference type="SUPFAM" id="SSF53187">
    <property type="entry name" value="Zn-dependent exopeptidases"/>
    <property type="match status" value="1"/>
</dbReference>
<accession>A0ABT9VJT9</accession>
<dbReference type="InterPro" id="IPR017293">
    <property type="entry name" value="N-acetylmuramoyl-L-ala_amidase"/>
</dbReference>
<reference evidence="5 6" key="1">
    <citation type="submission" date="2023-07" db="EMBL/GenBank/DDBJ databases">
        <title>Genomic Encyclopedia of Type Strains, Phase IV (KMG-IV): sequencing the most valuable type-strain genomes for metagenomic binning, comparative biology and taxonomic classification.</title>
        <authorList>
            <person name="Goeker M."/>
        </authorList>
    </citation>
    <scope>NUCLEOTIDE SEQUENCE [LARGE SCALE GENOMIC DNA]</scope>
    <source>
        <strain evidence="5 6">DSM 19092</strain>
    </source>
</reference>
<evidence type="ECO:0000259" key="4">
    <source>
        <dbReference type="PROSITE" id="PS51781"/>
    </source>
</evidence>
<sequence>MSKKLLWKTLLMLTILAGSVFPTSFHVHAETETATVLGSSVNIRTGPGLSYPVQSSAKYGETYEIIDSQGDWVKIKLKNGASGWIADWLVSKKTLPSSDESLGEVSSIATGLRIRSGPGTSFQIIGKFNKGEKAKALLKQGNWVKISYKGTTGWVYGSYIAFSKSSKNHSTNPKTGTILANALNVRTKPTTKSSIIGKLYKNEQVSIVNQQGDWYQIQYKNQTAWVHKDFVKTATSSSNSTTGSVKTGVVTASALNVRDQSSLNGKIIGSVKKGTKVSILNEVNNWYEIKLDHQRTGWIAGWYVSLEEQSKSTVQTVTLLYNGTNLRSGPSTSYKVIARGNKGDQFSVTEKVGQWYKIQLAHHREAYVAGWIVTTGDNTQDFNNQRNQPLQNKKIILDPGHGGYDSGTIGSKGTLEKHLTLKTAKLLYQKLNATGAKVTLTRSDDTYISLNSRVYMSNYHKADAFISIHYDSSIYTSASGLTAYYYHSSKDKKLASTIHQQLVKNTKLRDRGVKYGNFHVLRENSRPATLLELGFLSNPTEEWTVTTNAYQEQATQAIYNGLVQYFQ</sequence>
<feature type="domain" description="SH3b" evidence="4">
    <location>
        <begin position="245"/>
        <end position="308"/>
    </location>
</feature>
<keyword evidence="2" id="KW-0961">Cell wall biogenesis/degradation</keyword>
<dbReference type="PANTHER" id="PTHR34408">
    <property type="entry name" value="FAMILY PROTEIN, PUTATIVE-RELATED"/>
    <property type="match status" value="1"/>
</dbReference>
<feature type="chain" id="PRO_5046234773" evidence="3">
    <location>
        <begin position="30"/>
        <end position="567"/>
    </location>
</feature>
<feature type="domain" description="SH3b" evidence="4">
    <location>
        <begin position="100"/>
        <end position="164"/>
    </location>
</feature>
<dbReference type="PIRSF" id="PIRSF037846">
    <property type="entry name" value="Autolysin_YrvJ_prd"/>
    <property type="match status" value="1"/>
</dbReference>
<evidence type="ECO:0000313" key="6">
    <source>
        <dbReference type="Proteomes" id="UP001225646"/>
    </source>
</evidence>
<dbReference type="GO" id="GO:0008745">
    <property type="term" value="F:N-acetylmuramoyl-L-alanine amidase activity"/>
    <property type="evidence" value="ECO:0007669"/>
    <property type="project" value="UniProtKB-EC"/>
</dbReference>
<feature type="domain" description="SH3b" evidence="4">
    <location>
        <begin position="31"/>
        <end position="93"/>
    </location>
</feature>
<comment type="caution">
    <text evidence="5">The sequence shown here is derived from an EMBL/GenBank/DDBJ whole genome shotgun (WGS) entry which is preliminary data.</text>
</comment>
<name>A0ABT9VJT9_9BACI</name>
<dbReference type="SMART" id="SM00646">
    <property type="entry name" value="Ami_3"/>
    <property type="match status" value="1"/>
</dbReference>
<dbReference type="Gene3D" id="3.40.630.40">
    <property type="entry name" value="Zn-dependent exopeptidases"/>
    <property type="match status" value="1"/>
</dbReference>
<dbReference type="Proteomes" id="UP001225646">
    <property type="component" value="Unassembled WGS sequence"/>
</dbReference>
<keyword evidence="3" id="KW-0732">Signal</keyword>
<dbReference type="Pfam" id="PF01520">
    <property type="entry name" value="Amidase_3"/>
    <property type="match status" value="1"/>
</dbReference>
<evidence type="ECO:0000256" key="1">
    <source>
        <dbReference type="ARBA" id="ARBA00022801"/>
    </source>
</evidence>
<feature type="signal peptide" evidence="3">
    <location>
        <begin position="1"/>
        <end position="29"/>
    </location>
</feature>
<organism evidence="5 6">
    <name type="scientific">Aeribacillus alveayuensis</name>
    <dbReference type="NCBI Taxonomy" id="279215"/>
    <lineage>
        <taxon>Bacteria</taxon>
        <taxon>Bacillati</taxon>
        <taxon>Bacillota</taxon>
        <taxon>Bacilli</taxon>
        <taxon>Bacillales</taxon>
        <taxon>Bacillaceae</taxon>
        <taxon>Aeribacillus</taxon>
    </lineage>
</organism>
<keyword evidence="1 5" id="KW-0378">Hydrolase</keyword>
<dbReference type="CDD" id="cd02696">
    <property type="entry name" value="MurNAc-LAA"/>
    <property type="match status" value="1"/>
</dbReference>
<evidence type="ECO:0000256" key="3">
    <source>
        <dbReference type="SAM" id="SignalP"/>
    </source>
</evidence>
<feature type="domain" description="SH3b" evidence="4">
    <location>
        <begin position="312"/>
        <end position="376"/>
    </location>
</feature>
<dbReference type="Gene3D" id="2.30.30.40">
    <property type="entry name" value="SH3 Domains"/>
    <property type="match status" value="5"/>
</dbReference>
<evidence type="ECO:0000256" key="2">
    <source>
        <dbReference type="ARBA" id="ARBA00023316"/>
    </source>
</evidence>
<dbReference type="EMBL" id="JAUSTR010000001">
    <property type="protein sequence ID" value="MDQ0161231.1"/>
    <property type="molecule type" value="Genomic_DNA"/>
</dbReference>
<dbReference type="EC" id="3.5.1.28" evidence="5"/>
<gene>
    <name evidence="5" type="ORF">J2S06_000301</name>
</gene>
<dbReference type="RefSeq" id="WP_419151069.1">
    <property type="nucleotide sequence ID" value="NZ_JAUSTR010000001.1"/>
</dbReference>
<proteinExistence type="predicted"/>
<dbReference type="SMART" id="SM00287">
    <property type="entry name" value="SH3b"/>
    <property type="match status" value="5"/>
</dbReference>
<dbReference type="InterPro" id="IPR003646">
    <property type="entry name" value="SH3-like_bac-type"/>
</dbReference>
<dbReference type="PROSITE" id="PS51781">
    <property type="entry name" value="SH3B"/>
    <property type="match status" value="5"/>
</dbReference>
<dbReference type="InterPro" id="IPR002508">
    <property type="entry name" value="MurNAc-LAA_cat"/>
</dbReference>
<dbReference type="InterPro" id="IPR052354">
    <property type="entry name" value="Cell_Wall_Dynamics_Protein"/>
</dbReference>
<dbReference type="Pfam" id="PF08239">
    <property type="entry name" value="SH3_3"/>
    <property type="match status" value="5"/>
</dbReference>
<protein>
    <submittedName>
        <fullName evidence="5">N-acetylmuramoyl-L-alanine amidase</fullName>
        <ecNumber evidence="5">3.5.1.28</ecNumber>
    </submittedName>
</protein>
<evidence type="ECO:0000313" key="5">
    <source>
        <dbReference type="EMBL" id="MDQ0161231.1"/>
    </source>
</evidence>